<proteinExistence type="predicted"/>
<keyword evidence="2" id="KW-1185">Reference proteome</keyword>
<dbReference type="EMBL" id="GL984297">
    <property type="protein sequence ID" value="EGR28027.1"/>
    <property type="molecule type" value="Genomic_DNA"/>
</dbReference>
<dbReference type="InParanoid" id="G0R3C5"/>
<gene>
    <name evidence="1" type="ORF">IMG5_184290</name>
</gene>
<organism evidence="1 2">
    <name type="scientific">Ichthyophthirius multifiliis</name>
    <name type="common">White spot disease agent</name>
    <name type="synonym">Ich</name>
    <dbReference type="NCBI Taxonomy" id="5932"/>
    <lineage>
        <taxon>Eukaryota</taxon>
        <taxon>Sar</taxon>
        <taxon>Alveolata</taxon>
        <taxon>Ciliophora</taxon>
        <taxon>Intramacronucleata</taxon>
        <taxon>Oligohymenophorea</taxon>
        <taxon>Hymenostomatida</taxon>
        <taxon>Ophryoglenina</taxon>
        <taxon>Ichthyophthirius</taxon>
    </lineage>
</organism>
<dbReference type="GeneID" id="14904104"/>
<evidence type="ECO:0000313" key="1">
    <source>
        <dbReference type="EMBL" id="EGR28027.1"/>
    </source>
</evidence>
<dbReference type="Proteomes" id="UP000008983">
    <property type="component" value="Unassembled WGS sequence"/>
</dbReference>
<sequence>MIFHRIKLNQILESLTSIQVNVLFKEIQQMKKIYKTQAKQQTKIINQFKKAKKQKNMQIVFLLQVIYNQLMNSQRIHVNKYKKIQKVIIQIIMYIQIFNNSQTMPLLIIQSSKAIKKFNQIKKNQIKINNKIQNFFKVKINANYNLIQIISR</sequence>
<name>G0R3C5_ICHMU</name>
<protein>
    <submittedName>
        <fullName evidence="1">Uncharacterized protein</fullName>
    </submittedName>
</protein>
<evidence type="ECO:0000313" key="2">
    <source>
        <dbReference type="Proteomes" id="UP000008983"/>
    </source>
</evidence>
<reference evidence="1 2" key="1">
    <citation type="submission" date="2011-07" db="EMBL/GenBank/DDBJ databases">
        <authorList>
            <person name="Coyne R."/>
            <person name="Brami D."/>
            <person name="Johnson J."/>
            <person name="Hostetler J."/>
            <person name="Hannick L."/>
            <person name="Clark T."/>
            <person name="Cassidy-Hanley D."/>
            <person name="Inman J."/>
        </authorList>
    </citation>
    <scope>NUCLEOTIDE SEQUENCE [LARGE SCALE GENOMIC DNA]</scope>
    <source>
        <strain evidence="1 2">G5</strain>
    </source>
</reference>
<dbReference type="RefSeq" id="XP_004027372.1">
    <property type="nucleotide sequence ID" value="XM_004027323.1"/>
</dbReference>
<accession>G0R3C5</accession>
<dbReference type="AlphaFoldDB" id="G0R3C5"/>